<dbReference type="AlphaFoldDB" id="A0A137NSL5"/>
<sequence length="110" mass="12405">MYSTTVTVTSSVPRANRCKESLINDITAILAVTLSQVVQTLIIPKNHLPLCRNLILFTDGVKDTQHVPRDDRSKWSIKVYNSNRSLDSRIIEKKRSPNPHCFCISAIKAI</sequence>
<protein>
    <submittedName>
        <fullName evidence="1">Uncharacterized protein</fullName>
    </submittedName>
</protein>
<reference evidence="1 2" key="1">
    <citation type="journal article" date="2015" name="Genome Biol. Evol.">
        <title>Phylogenomic analyses indicate that early fungi evolved digesting cell walls of algal ancestors of land plants.</title>
        <authorList>
            <person name="Chang Y."/>
            <person name="Wang S."/>
            <person name="Sekimoto S."/>
            <person name="Aerts A.L."/>
            <person name="Choi C."/>
            <person name="Clum A."/>
            <person name="LaButti K.M."/>
            <person name="Lindquist E.A."/>
            <person name="Yee Ngan C."/>
            <person name="Ohm R.A."/>
            <person name="Salamov A.A."/>
            <person name="Grigoriev I.V."/>
            <person name="Spatafora J.W."/>
            <person name="Berbee M.L."/>
        </authorList>
    </citation>
    <scope>NUCLEOTIDE SEQUENCE [LARGE SCALE GENOMIC DNA]</scope>
    <source>
        <strain evidence="1 2">NRRL 28638</strain>
    </source>
</reference>
<dbReference type="EMBL" id="KQ964822">
    <property type="protein sequence ID" value="KXN65759.1"/>
    <property type="molecule type" value="Genomic_DNA"/>
</dbReference>
<dbReference type="Proteomes" id="UP000070444">
    <property type="component" value="Unassembled WGS sequence"/>
</dbReference>
<organism evidence="1 2">
    <name type="scientific">Conidiobolus coronatus (strain ATCC 28846 / CBS 209.66 / NRRL 28638)</name>
    <name type="common">Delacroixia coronata</name>
    <dbReference type="NCBI Taxonomy" id="796925"/>
    <lineage>
        <taxon>Eukaryota</taxon>
        <taxon>Fungi</taxon>
        <taxon>Fungi incertae sedis</taxon>
        <taxon>Zoopagomycota</taxon>
        <taxon>Entomophthoromycotina</taxon>
        <taxon>Entomophthoromycetes</taxon>
        <taxon>Entomophthorales</taxon>
        <taxon>Ancylistaceae</taxon>
        <taxon>Conidiobolus</taxon>
    </lineage>
</organism>
<gene>
    <name evidence="1" type="ORF">CONCODRAFT_12579</name>
</gene>
<name>A0A137NSL5_CONC2</name>
<evidence type="ECO:0000313" key="1">
    <source>
        <dbReference type="EMBL" id="KXN65759.1"/>
    </source>
</evidence>
<accession>A0A137NSL5</accession>
<proteinExistence type="predicted"/>
<keyword evidence="2" id="KW-1185">Reference proteome</keyword>
<evidence type="ECO:0000313" key="2">
    <source>
        <dbReference type="Proteomes" id="UP000070444"/>
    </source>
</evidence>